<name>A0A0C3D8Y9_9AGAM</name>
<organism evidence="1 2">
    <name type="scientific">Scleroderma citrinum Foug A</name>
    <dbReference type="NCBI Taxonomy" id="1036808"/>
    <lineage>
        <taxon>Eukaryota</taxon>
        <taxon>Fungi</taxon>
        <taxon>Dikarya</taxon>
        <taxon>Basidiomycota</taxon>
        <taxon>Agaricomycotina</taxon>
        <taxon>Agaricomycetes</taxon>
        <taxon>Agaricomycetidae</taxon>
        <taxon>Boletales</taxon>
        <taxon>Sclerodermatineae</taxon>
        <taxon>Sclerodermataceae</taxon>
        <taxon>Scleroderma</taxon>
    </lineage>
</organism>
<gene>
    <name evidence="1" type="ORF">SCLCIDRAFT_1223368</name>
</gene>
<evidence type="ECO:0000313" key="2">
    <source>
        <dbReference type="Proteomes" id="UP000053989"/>
    </source>
</evidence>
<accession>A0A0C3D8Y9</accession>
<protein>
    <submittedName>
        <fullName evidence="1">Uncharacterized protein</fullName>
    </submittedName>
</protein>
<reference evidence="2" key="2">
    <citation type="submission" date="2015-01" db="EMBL/GenBank/DDBJ databases">
        <title>Evolutionary Origins and Diversification of the Mycorrhizal Mutualists.</title>
        <authorList>
            <consortium name="DOE Joint Genome Institute"/>
            <consortium name="Mycorrhizal Genomics Consortium"/>
            <person name="Kohler A."/>
            <person name="Kuo A."/>
            <person name="Nagy L.G."/>
            <person name="Floudas D."/>
            <person name="Copeland A."/>
            <person name="Barry K.W."/>
            <person name="Cichocki N."/>
            <person name="Veneault-Fourrey C."/>
            <person name="LaButti K."/>
            <person name="Lindquist E.A."/>
            <person name="Lipzen A."/>
            <person name="Lundell T."/>
            <person name="Morin E."/>
            <person name="Murat C."/>
            <person name="Riley R."/>
            <person name="Ohm R."/>
            <person name="Sun H."/>
            <person name="Tunlid A."/>
            <person name="Henrissat B."/>
            <person name="Grigoriev I.V."/>
            <person name="Hibbett D.S."/>
            <person name="Martin F."/>
        </authorList>
    </citation>
    <scope>NUCLEOTIDE SEQUENCE [LARGE SCALE GENOMIC DNA]</scope>
    <source>
        <strain evidence="2">Foug A</strain>
    </source>
</reference>
<feature type="non-terminal residue" evidence="1">
    <location>
        <position position="81"/>
    </location>
</feature>
<keyword evidence="2" id="KW-1185">Reference proteome</keyword>
<sequence length="81" mass="8896">MSHAGNDFPVYCNSLLATLNARRIIRGESTDDDVSMSMSLQGVTRKITTQSVIGTTQRPMPNISIKIGTTQEPARDDIQDE</sequence>
<evidence type="ECO:0000313" key="1">
    <source>
        <dbReference type="EMBL" id="KIM52869.1"/>
    </source>
</evidence>
<dbReference type="STRING" id="1036808.A0A0C3D8Y9"/>
<proteinExistence type="predicted"/>
<dbReference type="HOGENOM" id="CLU_2580453_0_0_1"/>
<reference evidence="1 2" key="1">
    <citation type="submission" date="2014-04" db="EMBL/GenBank/DDBJ databases">
        <authorList>
            <consortium name="DOE Joint Genome Institute"/>
            <person name="Kuo A."/>
            <person name="Kohler A."/>
            <person name="Nagy L.G."/>
            <person name="Floudas D."/>
            <person name="Copeland A."/>
            <person name="Barry K.W."/>
            <person name="Cichocki N."/>
            <person name="Veneault-Fourrey C."/>
            <person name="LaButti K."/>
            <person name="Lindquist E.A."/>
            <person name="Lipzen A."/>
            <person name="Lundell T."/>
            <person name="Morin E."/>
            <person name="Murat C."/>
            <person name="Sun H."/>
            <person name="Tunlid A."/>
            <person name="Henrissat B."/>
            <person name="Grigoriev I.V."/>
            <person name="Hibbett D.S."/>
            <person name="Martin F."/>
            <person name="Nordberg H.P."/>
            <person name="Cantor M.N."/>
            <person name="Hua S.X."/>
        </authorList>
    </citation>
    <scope>NUCLEOTIDE SEQUENCE [LARGE SCALE GENOMIC DNA]</scope>
    <source>
        <strain evidence="1 2">Foug A</strain>
    </source>
</reference>
<dbReference type="OrthoDB" id="3263055at2759"/>
<dbReference type="Proteomes" id="UP000053989">
    <property type="component" value="Unassembled WGS sequence"/>
</dbReference>
<dbReference type="InParanoid" id="A0A0C3D8Y9"/>
<dbReference type="AlphaFoldDB" id="A0A0C3D8Y9"/>
<dbReference type="EMBL" id="KN822196">
    <property type="protein sequence ID" value="KIM52869.1"/>
    <property type="molecule type" value="Genomic_DNA"/>
</dbReference>